<feature type="region of interest" description="Disordered" evidence="1">
    <location>
        <begin position="376"/>
        <end position="401"/>
    </location>
</feature>
<evidence type="ECO:0000313" key="3">
    <source>
        <dbReference type="Proteomes" id="UP001250214"/>
    </source>
</evidence>
<dbReference type="Proteomes" id="UP001250214">
    <property type="component" value="Unassembled WGS sequence"/>
</dbReference>
<comment type="caution">
    <text evidence="2">The sequence shown here is derived from an EMBL/GenBank/DDBJ whole genome shotgun (WGS) entry which is preliminary data.</text>
</comment>
<organism evidence="2 3">
    <name type="scientific">Lipingzhangella rawalii</name>
    <dbReference type="NCBI Taxonomy" id="2055835"/>
    <lineage>
        <taxon>Bacteria</taxon>
        <taxon>Bacillati</taxon>
        <taxon>Actinomycetota</taxon>
        <taxon>Actinomycetes</taxon>
        <taxon>Streptosporangiales</taxon>
        <taxon>Nocardiopsidaceae</taxon>
        <taxon>Lipingzhangella</taxon>
    </lineage>
</organism>
<evidence type="ECO:0000256" key="1">
    <source>
        <dbReference type="SAM" id="MobiDB-lite"/>
    </source>
</evidence>
<name>A0ABU2H5Y8_9ACTN</name>
<evidence type="ECO:0000313" key="2">
    <source>
        <dbReference type="EMBL" id="MDS1270693.1"/>
    </source>
</evidence>
<dbReference type="EMBL" id="JAVLVT010000004">
    <property type="protein sequence ID" value="MDS1270693.1"/>
    <property type="molecule type" value="Genomic_DNA"/>
</dbReference>
<reference evidence="3" key="1">
    <citation type="submission" date="2023-07" db="EMBL/GenBank/DDBJ databases">
        <title>Novel species in the genus Lipingzhangella isolated from Sambhar Salt Lake.</title>
        <authorList>
            <person name="Jiya N."/>
            <person name="Kajale S."/>
            <person name="Sharma A."/>
        </authorList>
    </citation>
    <scope>NUCLEOTIDE SEQUENCE [LARGE SCALE GENOMIC DNA]</scope>
    <source>
        <strain evidence="3">LS1_29</strain>
    </source>
</reference>
<dbReference type="RefSeq" id="WP_310912244.1">
    <property type="nucleotide sequence ID" value="NZ_JAVLVT010000004.1"/>
</dbReference>
<sequence>MTATGYLALRMLLTETAVLRNRFTPLHVASEQVIPGRVQRGMLAAALHRADQAHLIHDWVAKGEAIRFGPALPFVESSPGHGSIAVPTPAALHYRTVADIPNQEVYELVDMLSLRRGHAGGITPENTDPGKRLRGYILPRDLRAPVSVTTHTERYLGTGRGGEPLQGVPFLTTMLDAGQVFEARWRLCAETEQALQDRAGKVLAVLERSAGSLVLGTGSTRAHGGRPQIMPVADGPLVRDRIEAAENWPAGEARDLVLLSPALVADHNGEPRPGCLAGAVATLCKQVLGDAGAVKQVGEVVESEPVEVYHRMYRSAMACRWAAAAGSVVRLEARRHIPAAQVRELESQPVGQRRVDGHGCFVLLKSASRVHGTDLWQQKSTRPAARLRLPDGTEPPGDVSDPGDEVAALRHRMLSHAVAEPLRARARELAAHATQLPSPSLLGRLREVVAQAAPGGDGQQPHWGVLRRLAAVAAGEQAAAAPHKAFTDKAKGETGKATITADNSVQHRLTEWLGQAADPEEQERWWRDFVSQRAIVDAVAAVDLDRPADNMRISPTAQQWLADHRLWMIRLLLGTWLAEAARRRRLQDDRKEQPQ</sequence>
<gene>
    <name evidence="2" type="ORF">RIF23_10320</name>
</gene>
<protein>
    <submittedName>
        <fullName evidence="2">Uncharacterized protein</fullName>
    </submittedName>
</protein>
<keyword evidence="3" id="KW-1185">Reference proteome</keyword>
<proteinExistence type="predicted"/>
<accession>A0ABU2H5Y8</accession>